<protein>
    <submittedName>
        <fullName evidence="11">Putative ABC transporter ATP-binding protein</fullName>
    </submittedName>
</protein>
<dbReference type="InterPro" id="IPR039421">
    <property type="entry name" value="Type_1_exporter"/>
</dbReference>
<dbReference type="Pfam" id="PF00664">
    <property type="entry name" value="ABC_membrane"/>
    <property type="match status" value="1"/>
</dbReference>
<dbReference type="GO" id="GO:0016887">
    <property type="term" value="F:ATP hydrolysis activity"/>
    <property type="evidence" value="ECO:0007669"/>
    <property type="project" value="InterPro"/>
</dbReference>
<dbReference type="Pfam" id="PF00005">
    <property type="entry name" value="ABC_tran"/>
    <property type="match status" value="1"/>
</dbReference>
<feature type="transmembrane region" description="Helical" evidence="8">
    <location>
        <begin position="183"/>
        <end position="203"/>
    </location>
</feature>
<dbReference type="SUPFAM" id="SSF52540">
    <property type="entry name" value="P-loop containing nucleoside triphosphate hydrolases"/>
    <property type="match status" value="1"/>
</dbReference>
<dbReference type="PANTHER" id="PTHR24221">
    <property type="entry name" value="ATP-BINDING CASSETTE SUB-FAMILY B"/>
    <property type="match status" value="1"/>
</dbReference>
<evidence type="ECO:0000256" key="8">
    <source>
        <dbReference type="SAM" id="Phobius"/>
    </source>
</evidence>
<dbReference type="Gene3D" id="1.20.1560.10">
    <property type="entry name" value="ABC transporter type 1, transmembrane domain"/>
    <property type="match status" value="1"/>
</dbReference>
<keyword evidence="3" id="KW-0547">Nucleotide-binding</keyword>
<dbReference type="GO" id="GO:0140359">
    <property type="term" value="F:ABC-type transporter activity"/>
    <property type="evidence" value="ECO:0007669"/>
    <property type="project" value="InterPro"/>
</dbReference>
<dbReference type="SMART" id="SM00382">
    <property type="entry name" value="AAA"/>
    <property type="match status" value="1"/>
</dbReference>
<gene>
    <name evidence="11" type="ORF">FM119_03435</name>
</gene>
<dbReference type="RefSeq" id="WP_087136290.1">
    <property type="nucleotide sequence ID" value="NZ_FUKR01000022.1"/>
</dbReference>
<dbReference type="GO" id="GO:0034040">
    <property type="term" value="F:ATPase-coupled lipid transmembrane transporter activity"/>
    <property type="evidence" value="ECO:0007669"/>
    <property type="project" value="TreeGrafter"/>
</dbReference>
<feature type="region of interest" description="Disordered" evidence="7">
    <location>
        <begin position="1"/>
        <end position="36"/>
    </location>
</feature>
<dbReference type="GO" id="GO:0005524">
    <property type="term" value="F:ATP binding"/>
    <property type="evidence" value="ECO:0007669"/>
    <property type="project" value="UniProtKB-KW"/>
</dbReference>
<evidence type="ECO:0000256" key="5">
    <source>
        <dbReference type="ARBA" id="ARBA00022989"/>
    </source>
</evidence>
<reference evidence="12" key="1">
    <citation type="submission" date="2017-02" db="EMBL/GenBank/DDBJ databases">
        <authorList>
            <person name="Dridi B."/>
        </authorList>
    </citation>
    <scope>NUCLEOTIDE SEQUENCE [LARGE SCALE GENOMIC DNA]</scope>
    <source>
        <strain evidence="12">EB411</strain>
    </source>
</reference>
<dbReference type="InterPro" id="IPR011527">
    <property type="entry name" value="ABC1_TM_dom"/>
</dbReference>
<keyword evidence="5 8" id="KW-1133">Transmembrane helix</keyword>
<dbReference type="AlphaFoldDB" id="A0A1R4IT37"/>
<feature type="domain" description="ABC transmembrane type-1" evidence="10">
    <location>
        <begin position="60"/>
        <end position="353"/>
    </location>
</feature>
<evidence type="ECO:0000256" key="4">
    <source>
        <dbReference type="ARBA" id="ARBA00022840"/>
    </source>
</evidence>
<evidence type="ECO:0000256" key="3">
    <source>
        <dbReference type="ARBA" id="ARBA00022741"/>
    </source>
</evidence>
<feature type="transmembrane region" description="Helical" evidence="8">
    <location>
        <begin position="60"/>
        <end position="85"/>
    </location>
</feature>
<dbReference type="PROSITE" id="PS00211">
    <property type="entry name" value="ABC_TRANSPORTER_1"/>
    <property type="match status" value="1"/>
</dbReference>
<evidence type="ECO:0000256" key="7">
    <source>
        <dbReference type="SAM" id="MobiDB-lite"/>
    </source>
</evidence>
<dbReference type="InterPro" id="IPR036640">
    <property type="entry name" value="ABC1_TM_sf"/>
</dbReference>
<keyword evidence="4 11" id="KW-0067">ATP-binding</keyword>
<feature type="transmembrane region" description="Helical" evidence="8">
    <location>
        <begin position="327"/>
        <end position="350"/>
    </location>
</feature>
<dbReference type="Proteomes" id="UP000196778">
    <property type="component" value="Unassembled WGS sequence"/>
</dbReference>
<comment type="subcellular location">
    <subcellularLocation>
        <location evidence="1">Cell membrane</location>
        <topology evidence="1">Multi-pass membrane protein</topology>
    </subcellularLocation>
</comment>
<evidence type="ECO:0000259" key="9">
    <source>
        <dbReference type="PROSITE" id="PS50893"/>
    </source>
</evidence>
<dbReference type="PROSITE" id="PS50929">
    <property type="entry name" value="ABC_TM1F"/>
    <property type="match status" value="1"/>
</dbReference>
<evidence type="ECO:0000256" key="2">
    <source>
        <dbReference type="ARBA" id="ARBA00022692"/>
    </source>
</evidence>
<dbReference type="InterPro" id="IPR017871">
    <property type="entry name" value="ABC_transporter-like_CS"/>
</dbReference>
<dbReference type="SUPFAM" id="SSF90123">
    <property type="entry name" value="ABC transporter transmembrane region"/>
    <property type="match status" value="1"/>
</dbReference>
<feature type="transmembrane region" description="Helical" evidence="8">
    <location>
        <begin position="209"/>
        <end position="231"/>
    </location>
</feature>
<dbReference type="GO" id="GO:0005886">
    <property type="term" value="C:plasma membrane"/>
    <property type="evidence" value="ECO:0007669"/>
    <property type="project" value="UniProtKB-SubCell"/>
</dbReference>
<dbReference type="InterPro" id="IPR003593">
    <property type="entry name" value="AAA+_ATPase"/>
</dbReference>
<feature type="compositionally biased region" description="Basic and acidic residues" evidence="7">
    <location>
        <begin position="379"/>
        <end position="389"/>
    </location>
</feature>
<organism evidence="11 12">
    <name type="scientific">Mycetocola reblochoni REB411</name>
    <dbReference type="NCBI Taxonomy" id="1255698"/>
    <lineage>
        <taxon>Bacteria</taxon>
        <taxon>Bacillati</taxon>
        <taxon>Actinomycetota</taxon>
        <taxon>Actinomycetes</taxon>
        <taxon>Micrococcales</taxon>
        <taxon>Microbacteriaceae</taxon>
        <taxon>Mycetocola</taxon>
    </lineage>
</organism>
<feature type="transmembrane region" description="Helical" evidence="8">
    <location>
        <begin position="105"/>
        <end position="130"/>
    </location>
</feature>
<evidence type="ECO:0000256" key="1">
    <source>
        <dbReference type="ARBA" id="ARBA00004651"/>
    </source>
</evidence>
<keyword evidence="12" id="KW-1185">Reference proteome</keyword>
<name>A0A1R4IT37_9MICO</name>
<dbReference type="EMBL" id="FUKR01000022">
    <property type="protein sequence ID" value="SJN23022.1"/>
    <property type="molecule type" value="Genomic_DNA"/>
</dbReference>
<keyword evidence="2 8" id="KW-0812">Transmembrane</keyword>
<dbReference type="PROSITE" id="PS50893">
    <property type="entry name" value="ABC_TRANSPORTER_2"/>
    <property type="match status" value="1"/>
</dbReference>
<dbReference type="InterPro" id="IPR003439">
    <property type="entry name" value="ABC_transporter-like_ATP-bd"/>
</dbReference>
<feature type="transmembrane region" description="Helical" evidence="8">
    <location>
        <begin position="293"/>
        <end position="321"/>
    </location>
</feature>
<keyword evidence="6 8" id="KW-0472">Membrane</keyword>
<evidence type="ECO:0000313" key="12">
    <source>
        <dbReference type="Proteomes" id="UP000196778"/>
    </source>
</evidence>
<accession>A0A1R4IT37</accession>
<proteinExistence type="predicted"/>
<evidence type="ECO:0000313" key="11">
    <source>
        <dbReference type="EMBL" id="SJN23022.1"/>
    </source>
</evidence>
<evidence type="ECO:0000256" key="6">
    <source>
        <dbReference type="ARBA" id="ARBA00023136"/>
    </source>
</evidence>
<dbReference type="Gene3D" id="3.40.50.300">
    <property type="entry name" value="P-loop containing nucleotide triphosphate hydrolases"/>
    <property type="match status" value="1"/>
</dbReference>
<sequence length="627" mass="64324">MSGAHPHGARADGAHQKGTRPPGAHPHGAHPHGARAEPIDPAVAALVASQTPRRDWLGPLLLGLAGTAATAVLLVQLAAGVASVLPPGPRSDGSTALTPSGPAGAVFSPGLAALLLLVAVACTLAADLWVAGGRSAARSRLRTRSAARLGEWNPLLLDRRSVGELVRTVVDASERAAAYRAGFFGPIIAAVAAPVVVLLVMALTVSWPVALILAVLIPLVPLIIVGSQRLFRSASAGYRRSAGQLSGAFYESVQGLGELSLAGAAERRGRTLERLGERNRQQVMRLLAGNQMVILAVELAFGLVVTCAAAGLAAAGLAAGWLDTSQAVAVVLLSVLMTGPVSVVGQFFYIGVTGRAAERQLAELWAEPTGNAPAGTTRPRTEQRGRADQPEPGTDARPGTHREAAALEFRDVTAGYPGGPPVLAGFDLRLGRGERLALRGPSGSGKSTVLALAEKLITPRAGSVLIDGVDLATLSRPEVASRMAIVSQSTTLFSGSIADNLRLAAPDADDSRLWDALAAARLADEVRGFEHGLDQPVGERGLALSGGQAQRISIARALLRDAPLLLLDEPTSQVDLRSEAAIGRSLAELASGRSTLIVTHRPGVLGAGTRTVHLGADADADADGGGA</sequence>
<feature type="region of interest" description="Disordered" evidence="7">
    <location>
        <begin position="365"/>
        <end position="400"/>
    </location>
</feature>
<dbReference type="PANTHER" id="PTHR24221:SF654">
    <property type="entry name" value="ATP-BINDING CASSETTE SUB-FAMILY B MEMBER 6"/>
    <property type="match status" value="1"/>
</dbReference>
<dbReference type="InterPro" id="IPR027417">
    <property type="entry name" value="P-loop_NTPase"/>
</dbReference>
<dbReference type="OrthoDB" id="9806127at2"/>
<evidence type="ECO:0000259" key="10">
    <source>
        <dbReference type="PROSITE" id="PS50929"/>
    </source>
</evidence>
<feature type="domain" description="ABC transporter" evidence="9">
    <location>
        <begin position="407"/>
        <end position="627"/>
    </location>
</feature>